<comment type="caution">
    <text evidence="2">The sequence shown here is derived from an EMBL/GenBank/DDBJ whole genome shotgun (WGS) entry which is preliminary data.</text>
</comment>
<dbReference type="EMBL" id="JAHUTJ010049690">
    <property type="protein sequence ID" value="MED6283429.1"/>
    <property type="molecule type" value="Genomic_DNA"/>
</dbReference>
<protein>
    <submittedName>
        <fullName evidence="2">Uncharacterized protein</fullName>
    </submittedName>
</protein>
<name>A0ABU7E889_9TELE</name>
<feature type="region of interest" description="Disordered" evidence="1">
    <location>
        <begin position="1"/>
        <end position="44"/>
    </location>
</feature>
<evidence type="ECO:0000256" key="1">
    <source>
        <dbReference type="SAM" id="MobiDB-lite"/>
    </source>
</evidence>
<sequence>MPTKGSEMTVQKSKTMYDLESGKPMESGSNRWKTQRRLSPSAELCKTIRDDDLDVSSSSPSQMTSLSSKGHGRRIFFSTILNKLAPPAMSVLFFSSEDV</sequence>
<organism evidence="2 3">
    <name type="scientific">Characodon lateralis</name>
    <dbReference type="NCBI Taxonomy" id="208331"/>
    <lineage>
        <taxon>Eukaryota</taxon>
        <taxon>Metazoa</taxon>
        <taxon>Chordata</taxon>
        <taxon>Craniata</taxon>
        <taxon>Vertebrata</taxon>
        <taxon>Euteleostomi</taxon>
        <taxon>Actinopterygii</taxon>
        <taxon>Neopterygii</taxon>
        <taxon>Teleostei</taxon>
        <taxon>Neoteleostei</taxon>
        <taxon>Acanthomorphata</taxon>
        <taxon>Ovalentaria</taxon>
        <taxon>Atherinomorphae</taxon>
        <taxon>Cyprinodontiformes</taxon>
        <taxon>Goodeidae</taxon>
        <taxon>Characodon</taxon>
    </lineage>
</organism>
<gene>
    <name evidence="2" type="ORF">CHARACLAT_008624</name>
</gene>
<evidence type="ECO:0000313" key="3">
    <source>
        <dbReference type="Proteomes" id="UP001352852"/>
    </source>
</evidence>
<feature type="compositionally biased region" description="Polar residues" evidence="1">
    <location>
        <begin position="1"/>
        <end position="14"/>
    </location>
</feature>
<evidence type="ECO:0000313" key="2">
    <source>
        <dbReference type="EMBL" id="MED6283429.1"/>
    </source>
</evidence>
<keyword evidence="3" id="KW-1185">Reference proteome</keyword>
<proteinExistence type="predicted"/>
<dbReference type="Proteomes" id="UP001352852">
    <property type="component" value="Unassembled WGS sequence"/>
</dbReference>
<reference evidence="2 3" key="1">
    <citation type="submission" date="2021-06" db="EMBL/GenBank/DDBJ databases">
        <authorList>
            <person name="Palmer J.M."/>
        </authorList>
    </citation>
    <scope>NUCLEOTIDE SEQUENCE [LARGE SCALE GENOMIC DNA]</scope>
    <source>
        <strain evidence="2 3">CL_MEX2019</strain>
        <tissue evidence="2">Muscle</tissue>
    </source>
</reference>
<accession>A0ABU7E889</accession>